<keyword evidence="4" id="KW-1185">Reference proteome</keyword>
<organism evidence="3 4">
    <name type="scientific">Turnera subulata</name>
    <dbReference type="NCBI Taxonomy" id="218843"/>
    <lineage>
        <taxon>Eukaryota</taxon>
        <taxon>Viridiplantae</taxon>
        <taxon>Streptophyta</taxon>
        <taxon>Embryophyta</taxon>
        <taxon>Tracheophyta</taxon>
        <taxon>Spermatophyta</taxon>
        <taxon>Magnoliopsida</taxon>
        <taxon>eudicotyledons</taxon>
        <taxon>Gunneridae</taxon>
        <taxon>Pentapetalae</taxon>
        <taxon>rosids</taxon>
        <taxon>fabids</taxon>
        <taxon>Malpighiales</taxon>
        <taxon>Passifloraceae</taxon>
        <taxon>Turnera</taxon>
    </lineage>
</organism>
<feature type="compositionally biased region" description="Low complexity" evidence="1">
    <location>
        <begin position="35"/>
        <end position="59"/>
    </location>
</feature>
<reference evidence="3" key="1">
    <citation type="submission" date="2022-02" db="EMBL/GenBank/DDBJ databases">
        <authorList>
            <person name="Henning P.M."/>
            <person name="McCubbin A.G."/>
            <person name="Shore J.S."/>
        </authorList>
    </citation>
    <scope>NUCLEOTIDE SEQUENCE</scope>
    <source>
        <strain evidence="3">F60SS</strain>
        <tissue evidence="3">Leaves</tissue>
    </source>
</reference>
<protein>
    <submittedName>
        <fullName evidence="3">Uncharacterized protein</fullName>
    </submittedName>
</protein>
<comment type="caution">
    <text evidence="3">The sequence shown here is derived from an EMBL/GenBank/DDBJ whole genome shotgun (WGS) entry which is preliminary data.</text>
</comment>
<feature type="transmembrane region" description="Helical" evidence="2">
    <location>
        <begin position="179"/>
        <end position="199"/>
    </location>
</feature>
<dbReference type="AlphaFoldDB" id="A0A9Q0JN11"/>
<evidence type="ECO:0000256" key="1">
    <source>
        <dbReference type="SAM" id="MobiDB-lite"/>
    </source>
</evidence>
<dbReference type="OrthoDB" id="2018506at2759"/>
<feature type="region of interest" description="Disordered" evidence="1">
    <location>
        <begin position="31"/>
        <end position="61"/>
    </location>
</feature>
<name>A0A9Q0JN11_9ROSI</name>
<dbReference type="PANTHER" id="PTHR36356:SF1">
    <property type="entry name" value="EXPRESSED PROTEIN"/>
    <property type="match status" value="1"/>
</dbReference>
<keyword evidence="2" id="KW-1133">Transmembrane helix</keyword>
<dbReference type="PANTHER" id="PTHR36356">
    <property type="entry name" value="EXPRESSED PROTEIN"/>
    <property type="match status" value="1"/>
</dbReference>
<dbReference type="GO" id="GO:0009507">
    <property type="term" value="C:chloroplast"/>
    <property type="evidence" value="ECO:0007669"/>
    <property type="project" value="TreeGrafter"/>
</dbReference>
<evidence type="ECO:0000313" key="4">
    <source>
        <dbReference type="Proteomes" id="UP001141552"/>
    </source>
</evidence>
<dbReference type="Proteomes" id="UP001141552">
    <property type="component" value="Unassembled WGS sequence"/>
</dbReference>
<keyword evidence="2" id="KW-0472">Membrane</keyword>
<proteinExistence type="predicted"/>
<sequence>MISGGGGGGVAWHCGHPVTLPLPLPTNRTHSFPCTSGNTNTTPTTTTSSGININSTTSRGGRRRWCGGCLAFKRSDFDRFAKDANDRLELLLFEAKKAAQRLDRRYSLSQRLSSIAQYASHRARLLDQDLSISLRWRTFSSDFARNWPRYRMQLNNFLGTPIGGSLAILFFAWFTLSGWLFRFFFFALWFLPFAGPLFIASLTNKLVIKGACPACKREFFGTRNQVIRCGSCGNIVWQPDGDFFSNGGRGTGKSKSDPRIIDVDFEEK</sequence>
<accession>A0A9Q0JN11</accession>
<gene>
    <name evidence="3" type="ORF">Tsubulata_006934</name>
</gene>
<evidence type="ECO:0000256" key="2">
    <source>
        <dbReference type="SAM" id="Phobius"/>
    </source>
</evidence>
<feature type="transmembrane region" description="Helical" evidence="2">
    <location>
        <begin position="154"/>
        <end position="173"/>
    </location>
</feature>
<keyword evidence="2" id="KW-0812">Transmembrane</keyword>
<evidence type="ECO:0000313" key="3">
    <source>
        <dbReference type="EMBL" id="KAJ4847753.1"/>
    </source>
</evidence>
<dbReference type="EMBL" id="JAKUCV010001087">
    <property type="protein sequence ID" value="KAJ4847753.1"/>
    <property type="molecule type" value="Genomic_DNA"/>
</dbReference>
<reference evidence="3" key="2">
    <citation type="journal article" date="2023" name="Plants (Basel)">
        <title>Annotation of the Turnera subulata (Passifloraceae) Draft Genome Reveals the S-Locus Evolved after the Divergence of Turneroideae from Passifloroideae in a Stepwise Manner.</title>
        <authorList>
            <person name="Henning P.M."/>
            <person name="Roalson E.H."/>
            <person name="Mir W."/>
            <person name="McCubbin A.G."/>
            <person name="Shore J.S."/>
        </authorList>
    </citation>
    <scope>NUCLEOTIDE SEQUENCE</scope>
    <source>
        <strain evidence="3">F60SS</strain>
    </source>
</reference>